<evidence type="ECO:0000256" key="1">
    <source>
        <dbReference type="SAM" id="MobiDB-lite"/>
    </source>
</evidence>
<dbReference type="EnsemblPlants" id="AUR62021083-RA">
    <property type="protein sequence ID" value="AUR62021083-RA:cds"/>
    <property type="gene ID" value="AUR62021083"/>
</dbReference>
<organism evidence="2 3">
    <name type="scientific">Chenopodium quinoa</name>
    <name type="common">Quinoa</name>
    <dbReference type="NCBI Taxonomy" id="63459"/>
    <lineage>
        <taxon>Eukaryota</taxon>
        <taxon>Viridiplantae</taxon>
        <taxon>Streptophyta</taxon>
        <taxon>Embryophyta</taxon>
        <taxon>Tracheophyta</taxon>
        <taxon>Spermatophyta</taxon>
        <taxon>Magnoliopsida</taxon>
        <taxon>eudicotyledons</taxon>
        <taxon>Gunneridae</taxon>
        <taxon>Pentapetalae</taxon>
        <taxon>Caryophyllales</taxon>
        <taxon>Chenopodiaceae</taxon>
        <taxon>Chenopodioideae</taxon>
        <taxon>Atripliceae</taxon>
        <taxon>Chenopodium</taxon>
    </lineage>
</organism>
<evidence type="ECO:0000313" key="2">
    <source>
        <dbReference type="EnsemblPlants" id="AUR62021083-RA:cds"/>
    </source>
</evidence>
<dbReference type="AlphaFoldDB" id="A0A803M032"/>
<dbReference type="PANTHER" id="PTHR33929">
    <property type="entry name" value="MEMBRANE-ASSOCIATED KINASE REGULATOR 2-RELATED"/>
    <property type="match status" value="1"/>
</dbReference>
<feature type="region of interest" description="Disordered" evidence="1">
    <location>
        <begin position="179"/>
        <end position="208"/>
    </location>
</feature>
<reference evidence="2" key="1">
    <citation type="journal article" date="2017" name="Nature">
        <title>The genome of Chenopodium quinoa.</title>
        <authorList>
            <person name="Jarvis D.E."/>
            <person name="Ho Y.S."/>
            <person name="Lightfoot D.J."/>
            <person name="Schmoeckel S.M."/>
            <person name="Li B."/>
            <person name="Borm T.J.A."/>
            <person name="Ohyanagi H."/>
            <person name="Mineta K."/>
            <person name="Michell C.T."/>
            <person name="Saber N."/>
            <person name="Kharbatia N.M."/>
            <person name="Rupper R.R."/>
            <person name="Sharp A.R."/>
            <person name="Dally N."/>
            <person name="Boughton B.A."/>
            <person name="Woo Y.H."/>
            <person name="Gao G."/>
            <person name="Schijlen E.G.W.M."/>
            <person name="Guo X."/>
            <person name="Momin A.A."/>
            <person name="Negrao S."/>
            <person name="Al-Babili S."/>
            <person name="Gehring C."/>
            <person name="Roessner U."/>
            <person name="Jung C."/>
            <person name="Murphy K."/>
            <person name="Arold S.T."/>
            <person name="Gojobori T."/>
            <person name="van der Linden C.G."/>
            <person name="van Loo E.N."/>
            <person name="Jellen E.N."/>
            <person name="Maughan P.J."/>
            <person name="Tester M."/>
        </authorList>
    </citation>
    <scope>NUCLEOTIDE SEQUENCE [LARGE SCALE GENOMIC DNA]</scope>
    <source>
        <strain evidence="2">cv. PI 614886</strain>
    </source>
</reference>
<dbReference type="Proteomes" id="UP000596660">
    <property type="component" value="Unplaced"/>
</dbReference>
<dbReference type="InterPro" id="IPR039619">
    <property type="entry name" value="MAKR2/5"/>
</dbReference>
<keyword evidence="3" id="KW-1185">Reference proteome</keyword>
<feature type="compositionally biased region" description="Basic and acidic residues" evidence="1">
    <location>
        <begin position="196"/>
        <end position="208"/>
    </location>
</feature>
<sequence>MFGKFNKKSKRVEDVFETESVSSISSPKRSNSSLLTVKFRIEDGSIVPKFTRSGSNNSSVSSSPKIEKQSSDAFVETSKRFSKDVVLKYLNLIKPKTSKKVSDAEKFVASPTRPSTTTPIPLIKKEEKQTSRFKAKSKHLGKSKSSSAMIGVPSPASFPAKNDHPCDGIEGAIQHCKRSLTTSKGHSSLSRCSSDPSHEKSIQVSEKI</sequence>
<feature type="region of interest" description="Disordered" evidence="1">
    <location>
        <begin position="101"/>
        <end position="165"/>
    </location>
</feature>
<feature type="region of interest" description="Disordered" evidence="1">
    <location>
        <begin position="50"/>
        <end position="73"/>
    </location>
</feature>
<accession>A0A803M032</accession>
<evidence type="ECO:0000313" key="3">
    <source>
        <dbReference type="Proteomes" id="UP000596660"/>
    </source>
</evidence>
<name>A0A803M032_CHEQI</name>
<reference evidence="2" key="2">
    <citation type="submission" date="2021-03" db="UniProtKB">
        <authorList>
            <consortium name="EnsemblPlants"/>
        </authorList>
    </citation>
    <scope>IDENTIFICATION</scope>
</reference>
<dbReference type="PANTHER" id="PTHR33929:SF4">
    <property type="entry name" value="MEMBRANE-ASSOCIATED KINASE REGULATOR 5"/>
    <property type="match status" value="1"/>
</dbReference>
<proteinExistence type="predicted"/>
<feature type="compositionally biased region" description="Polar residues" evidence="1">
    <location>
        <begin position="179"/>
        <end position="195"/>
    </location>
</feature>
<protein>
    <submittedName>
        <fullName evidence="2">Uncharacterized protein</fullName>
    </submittedName>
</protein>
<dbReference type="GO" id="GO:0005886">
    <property type="term" value="C:plasma membrane"/>
    <property type="evidence" value="ECO:0007669"/>
    <property type="project" value="InterPro"/>
</dbReference>
<feature type="compositionally biased region" description="Basic residues" evidence="1">
    <location>
        <begin position="131"/>
        <end position="142"/>
    </location>
</feature>
<feature type="compositionally biased region" description="Low complexity" evidence="1">
    <location>
        <begin position="53"/>
        <end position="64"/>
    </location>
</feature>
<feature type="compositionally biased region" description="Low complexity" evidence="1">
    <location>
        <begin position="110"/>
        <end position="121"/>
    </location>
</feature>
<dbReference type="Gramene" id="AUR62021083-RA">
    <property type="protein sequence ID" value="AUR62021083-RA:cds"/>
    <property type="gene ID" value="AUR62021083"/>
</dbReference>